<keyword evidence="11 12" id="KW-0439">Lignin degradation</keyword>
<dbReference type="NCBIfam" id="TIGR03389">
    <property type="entry name" value="laccase"/>
    <property type="match status" value="1"/>
</dbReference>
<comment type="function">
    <text evidence="12">Lignin degradation and detoxification of lignin-derived products.</text>
</comment>
<name>A0AAP0PXK4_9MAGN</name>
<comment type="caution">
    <text evidence="16">The sequence shown here is derived from an EMBL/GenBank/DDBJ whole genome shotgun (WGS) entry which is preliminary data.</text>
</comment>
<comment type="catalytic activity">
    <reaction evidence="1 12">
        <text>4 hydroquinone + O2 = 4 benzosemiquinone + 2 H2O</text>
        <dbReference type="Rhea" id="RHEA:11276"/>
        <dbReference type="ChEBI" id="CHEBI:15377"/>
        <dbReference type="ChEBI" id="CHEBI:15379"/>
        <dbReference type="ChEBI" id="CHEBI:17594"/>
        <dbReference type="ChEBI" id="CHEBI:17977"/>
        <dbReference type="EC" id="1.10.3.2"/>
    </reaction>
</comment>
<keyword evidence="8 12" id="KW-0677">Repeat</keyword>
<dbReference type="GO" id="GO:0046274">
    <property type="term" value="P:lignin catabolic process"/>
    <property type="evidence" value="ECO:0007669"/>
    <property type="project" value="UniProtKB-KW"/>
</dbReference>
<dbReference type="Proteomes" id="UP001419268">
    <property type="component" value="Unassembled WGS sequence"/>
</dbReference>
<dbReference type="Gene3D" id="2.60.40.420">
    <property type="entry name" value="Cupredoxins - blue copper proteins"/>
    <property type="match status" value="3"/>
</dbReference>
<feature type="domain" description="Plastocyanin-like" evidence="13">
    <location>
        <begin position="159"/>
        <end position="308"/>
    </location>
</feature>
<dbReference type="PROSITE" id="PS00080">
    <property type="entry name" value="MULTICOPPER_OXIDASE2"/>
    <property type="match status" value="1"/>
</dbReference>
<dbReference type="Pfam" id="PF07731">
    <property type="entry name" value="Cu-oxidase_2"/>
    <property type="match status" value="1"/>
</dbReference>
<feature type="signal peptide" evidence="12">
    <location>
        <begin position="1"/>
        <end position="24"/>
    </location>
</feature>
<dbReference type="CDD" id="cd13897">
    <property type="entry name" value="CuRO_3_LCC_plant"/>
    <property type="match status" value="1"/>
</dbReference>
<evidence type="ECO:0000313" key="16">
    <source>
        <dbReference type="EMBL" id="KAK9158950.1"/>
    </source>
</evidence>
<dbReference type="InterPro" id="IPR045087">
    <property type="entry name" value="Cu-oxidase_fam"/>
</dbReference>
<evidence type="ECO:0000256" key="6">
    <source>
        <dbReference type="ARBA" id="ARBA00022525"/>
    </source>
</evidence>
<evidence type="ECO:0000256" key="2">
    <source>
        <dbReference type="ARBA" id="ARBA00004271"/>
    </source>
</evidence>
<dbReference type="GO" id="GO:0048046">
    <property type="term" value="C:apoplast"/>
    <property type="evidence" value="ECO:0007669"/>
    <property type="project" value="UniProtKB-SubCell"/>
</dbReference>
<keyword evidence="12" id="KW-0732">Signal</keyword>
<reference evidence="16 17" key="1">
    <citation type="submission" date="2024-01" db="EMBL/GenBank/DDBJ databases">
        <title>Genome assemblies of Stephania.</title>
        <authorList>
            <person name="Yang L."/>
        </authorList>
    </citation>
    <scope>NUCLEOTIDE SEQUENCE [LARGE SCALE GENOMIC DNA]</scope>
    <source>
        <strain evidence="16">JXDWG</strain>
        <tissue evidence="16">Leaf</tissue>
    </source>
</reference>
<dbReference type="AlphaFoldDB" id="A0AAP0PXK4"/>
<keyword evidence="17" id="KW-1185">Reference proteome</keyword>
<evidence type="ECO:0000259" key="14">
    <source>
        <dbReference type="Pfam" id="PF07731"/>
    </source>
</evidence>
<dbReference type="FunFam" id="2.60.40.420:FF:000049">
    <property type="entry name" value="Laccase"/>
    <property type="match status" value="1"/>
</dbReference>
<sequence length="571" mass="62832">MARNRITIFSLAIVLAFLSSFASAAVVEHTFDVANIAVTRLCQSTVVALVNNSFPGPTIQVREGDTLVVHVNNKSPYNISIHWHGVFQLYSGWADGPGYITQCPIRPGNSYTYRFNITQQEGTLWWHAHVSVLRATVYGALLIKPKLGRTYPFPRPYREVPIILGEWWKRSPVDVETEALRTGGPFPASDAYTINGRPGDLYNCSSNETFKVTVERGRTYLLRIINAALNNQLFFKLAGHNFTVVAIDAAYTKPYKTDVLVLAPGQTTDVLITANQPPGNYYMAANTYSSSGAPFNDTVTTAVLHYATAPATAAPQMPPLPNVTDTPTAHRFSTSLRGLTTSPFWSPPPVEVDEKMFVTVGVGAEACGAGEDCSASPLGPRFRLAASMNNVSFQFPTARSMLEAFHFNINGIYTEDFPDRPPVEFNYTDGAISANFTALWVPVRATKVKKLKYNATVEIVLQNTAILTTENHPIHFHGFNFHVVAQGFGNFDEGRDRRSFNLVDPQERNTIGVPDGGWAVIRFRAINPGVWFAHCHLDVHLPWGLAMAFAIENGPTPSTSLPPPPSDLPRC</sequence>
<dbReference type="InterPro" id="IPR034285">
    <property type="entry name" value="CuRO_2_LCC"/>
</dbReference>
<dbReference type="PANTHER" id="PTHR11709">
    <property type="entry name" value="MULTI-COPPER OXIDASE"/>
    <property type="match status" value="1"/>
</dbReference>
<evidence type="ECO:0000256" key="7">
    <source>
        <dbReference type="ARBA" id="ARBA00022723"/>
    </source>
</evidence>
<evidence type="ECO:0000256" key="8">
    <source>
        <dbReference type="ARBA" id="ARBA00022737"/>
    </source>
</evidence>
<dbReference type="EC" id="1.10.3.2" evidence="4 12"/>
<feature type="domain" description="Plastocyanin-like" evidence="14">
    <location>
        <begin position="416"/>
        <end position="553"/>
    </location>
</feature>
<dbReference type="GO" id="GO:0052716">
    <property type="term" value="F:hydroquinone:oxygen oxidoreductase activity"/>
    <property type="evidence" value="ECO:0007669"/>
    <property type="project" value="UniProtKB-EC"/>
</dbReference>
<keyword evidence="9 12" id="KW-0560">Oxidoreductase</keyword>
<accession>A0AAP0PXK4</accession>
<feature type="chain" id="PRO_5042664898" description="Laccase" evidence="12">
    <location>
        <begin position="25"/>
        <end position="571"/>
    </location>
</feature>
<dbReference type="InterPro" id="IPR011706">
    <property type="entry name" value="Cu-oxidase_C"/>
</dbReference>
<gene>
    <name evidence="16" type="ORF">Scep_005524</name>
</gene>
<evidence type="ECO:0000256" key="4">
    <source>
        <dbReference type="ARBA" id="ARBA00012297"/>
    </source>
</evidence>
<organism evidence="16 17">
    <name type="scientific">Stephania cephalantha</name>
    <dbReference type="NCBI Taxonomy" id="152367"/>
    <lineage>
        <taxon>Eukaryota</taxon>
        <taxon>Viridiplantae</taxon>
        <taxon>Streptophyta</taxon>
        <taxon>Embryophyta</taxon>
        <taxon>Tracheophyta</taxon>
        <taxon>Spermatophyta</taxon>
        <taxon>Magnoliopsida</taxon>
        <taxon>Ranunculales</taxon>
        <taxon>Menispermaceae</taxon>
        <taxon>Menispermoideae</taxon>
        <taxon>Cissampelideae</taxon>
        <taxon>Stephania</taxon>
    </lineage>
</organism>
<evidence type="ECO:0000256" key="3">
    <source>
        <dbReference type="ARBA" id="ARBA00010609"/>
    </source>
</evidence>
<dbReference type="CDD" id="cd13849">
    <property type="entry name" value="CuRO_1_LCC_plant"/>
    <property type="match status" value="1"/>
</dbReference>
<evidence type="ECO:0000256" key="9">
    <source>
        <dbReference type="ARBA" id="ARBA00023002"/>
    </source>
</evidence>
<keyword evidence="10 12" id="KW-0186">Copper</keyword>
<dbReference type="InterPro" id="IPR017761">
    <property type="entry name" value="Laccase"/>
</dbReference>
<dbReference type="PANTHER" id="PTHR11709:SF9">
    <property type="entry name" value="LACCASE-7"/>
    <property type="match status" value="1"/>
</dbReference>
<dbReference type="SUPFAM" id="SSF49503">
    <property type="entry name" value="Cupredoxins"/>
    <property type="match status" value="3"/>
</dbReference>
<feature type="domain" description="Plastocyanin-like" evidence="15">
    <location>
        <begin position="33"/>
        <end position="146"/>
    </location>
</feature>
<keyword evidence="5 12" id="KW-0052">Apoplast</keyword>
<comment type="similarity">
    <text evidence="3 12">Belongs to the multicopper oxidase family.</text>
</comment>
<dbReference type="InterPro" id="IPR034288">
    <property type="entry name" value="CuRO_1_LCC"/>
</dbReference>
<dbReference type="CDD" id="cd13875">
    <property type="entry name" value="CuRO_2_LCC_plant"/>
    <property type="match status" value="1"/>
</dbReference>
<protein>
    <recommendedName>
        <fullName evidence="4 12">Laccase</fullName>
        <ecNumber evidence="4 12">1.10.3.2</ecNumber>
    </recommendedName>
    <alternativeName>
        <fullName evidence="12">Benzenediol:oxygen oxidoreductase</fullName>
    </alternativeName>
    <alternativeName>
        <fullName evidence="12">Diphenol oxidase</fullName>
    </alternativeName>
    <alternativeName>
        <fullName evidence="12">Urishiol oxidase</fullName>
    </alternativeName>
</protein>
<proteinExistence type="inferred from homology"/>
<dbReference type="InterPro" id="IPR011707">
    <property type="entry name" value="Cu-oxidase-like_N"/>
</dbReference>
<evidence type="ECO:0000259" key="13">
    <source>
        <dbReference type="Pfam" id="PF00394"/>
    </source>
</evidence>
<evidence type="ECO:0000256" key="11">
    <source>
        <dbReference type="ARBA" id="ARBA00023185"/>
    </source>
</evidence>
<evidence type="ECO:0000256" key="1">
    <source>
        <dbReference type="ARBA" id="ARBA00000349"/>
    </source>
</evidence>
<evidence type="ECO:0000256" key="10">
    <source>
        <dbReference type="ARBA" id="ARBA00023008"/>
    </source>
</evidence>
<dbReference type="InterPro" id="IPR002355">
    <property type="entry name" value="Cu_oxidase_Cu_BS"/>
</dbReference>
<keyword evidence="6 12" id="KW-0964">Secreted</keyword>
<comment type="subcellular location">
    <subcellularLocation>
        <location evidence="2 12">Secreted</location>
        <location evidence="2 12">Extracellular space</location>
        <location evidence="2 12">Apoplast</location>
    </subcellularLocation>
</comment>
<keyword evidence="7 12" id="KW-0479">Metal-binding</keyword>
<evidence type="ECO:0000256" key="5">
    <source>
        <dbReference type="ARBA" id="ARBA00022523"/>
    </source>
</evidence>
<evidence type="ECO:0000313" key="17">
    <source>
        <dbReference type="Proteomes" id="UP001419268"/>
    </source>
</evidence>
<dbReference type="InterPro" id="IPR034289">
    <property type="entry name" value="CuRO_3_LCC"/>
</dbReference>
<dbReference type="Pfam" id="PF00394">
    <property type="entry name" value="Cu-oxidase"/>
    <property type="match status" value="1"/>
</dbReference>
<dbReference type="Pfam" id="PF07732">
    <property type="entry name" value="Cu-oxidase_3"/>
    <property type="match status" value="1"/>
</dbReference>
<evidence type="ECO:0000256" key="12">
    <source>
        <dbReference type="RuleBase" id="RU361119"/>
    </source>
</evidence>
<comment type="cofactor">
    <cofactor evidence="12">
        <name>Cu cation</name>
        <dbReference type="ChEBI" id="CHEBI:23378"/>
    </cofactor>
    <text evidence="12">Binds 4 Cu cations per monomer.</text>
</comment>
<dbReference type="EMBL" id="JBBNAG010000002">
    <property type="protein sequence ID" value="KAK9158950.1"/>
    <property type="molecule type" value="Genomic_DNA"/>
</dbReference>
<dbReference type="InterPro" id="IPR001117">
    <property type="entry name" value="Cu-oxidase_2nd"/>
</dbReference>
<evidence type="ECO:0000259" key="15">
    <source>
        <dbReference type="Pfam" id="PF07732"/>
    </source>
</evidence>
<dbReference type="InterPro" id="IPR008972">
    <property type="entry name" value="Cupredoxin"/>
</dbReference>
<dbReference type="GO" id="GO:0005507">
    <property type="term" value="F:copper ion binding"/>
    <property type="evidence" value="ECO:0007669"/>
    <property type="project" value="InterPro"/>
</dbReference>